<evidence type="ECO:0000313" key="1">
    <source>
        <dbReference type="EMBL" id="DAA02345.1"/>
    </source>
</evidence>
<dbReference type="AlphaFoldDB" id="Q6IGW9"/>
<organism evidence="1">
    <name type="scientific">Drosophila melanogaster</name>
    <name type="common">Fruit fly</name>
    <dbReference type="NCBI Taxonomy" id="7227"/>
    <lineage>
        <taxon>Eukaryota</taxon>
        <taxon>Metazoa</taxon>
        <taxon>Ecdysozoa</taxon>
        <taxon>Arthropoda</taxon>
        <taxon>Hexapoda</taxon>
        <taxon>Insecta</taxon>
        <taxon>Pterygota</taxon>
        <taxon>Neoptera</taxon>
        <taxon>Endopterygota</taxon>
        <taxon>Diptera</taxon>
        <taxon>Brachycera</taxon>
        <taxon>Muscomorpha</taxon>
        <taxon>Ephydroidea</taxon>
        <taxon>Drosophilidae</taxon>
        <taxon>Drosophila</taxon>
        <taxon>Sophophora</taxon>
    </lineage>
</organism>
<dbReference type="EMBL" id="BK003647">
    <property type="protein sequence ID" value="DAA02345.1"/>
    <property type="molecule type" value="Genomic_DNA"/>
</dbReference>
<gene>
    <name evidence="1" type="ORF">HDC04678</name>
</gene>
<proteinExistence type="predicted"/>
<protein>
    <submittedName>
        <fullName evidence="1">HDC04678</fullName>
    </submittedName>
</protein>
<sequence length="179" mass="19916">MVGFNNIQQRLGQPHLRFSSTHHRRGTLTCGPRCAVVNAPEGDIQQMFKRGKDSRQIEAPDTTTPSARLSIWLLDTIGTVFDKMIAPSLEESPLQTITDSGKACRRWTRSPQHGCRTLVVSSYFSNRVLVLDSTQSSDNGQSATRLCPWTAVREHHVQWCSKACSSGEHRDRGADSGHN</sequence>
<name>Q6IGW9_DROME</name>
<reference evidence="1" key="1">
    <citation type="journal article" date="2003" name="Genome Biol.">
        <title>An integrated gene annotation and transcriptional profiling approach towards the full gene content of the Drosophila genome.</title>
        <authorList>
            <person name="Hild M."/>
            <person name="Beckmann B."/>
            <person name="Haas S.A."/>
            <person name="Koch B."/>
            <person name="Solovyev V."/>
            <person name="Busold C."/>
            <person name="Fellenberg K."/>
            <person name="Boutros M."/>
            <person name="Vingron M."/>
            <person name="Sauer F."/>
            <person name="Hoheisel J.D."/>
            <person name="Paro R."/>
        </authorList>
    </citation>
    <scope>NUCLEOTIDE SEQUENCE</scope>
</reference>
<accession>Q6IGW9</accession>